<reference evidence="5" key="2">
    <citation type="submission" date="2018-07" db="EMBL/GenBank/DDBJ databases">
        <title>Five whole genome sequences of African swine fever virus genotype IX from domestic pigs in Uganda.</title>
        <authorList>
            <person name="Masembe C."/>
            <person name="Sreenu V.B."/>
            <person name="Filipe A.D.S."/>
            <person name="Wilkie G."/>
            <person name="Ogweng P."/>
            <person name="Mayega F.J."/>
            <person name="Muwanika V."/>
            <person name="Biek R."/>
            <person name="Palmarini M."/>
            <person name="Davison A."/>
        </authorList>
    </citation>
    <scope>NUCLEOTIDE SEQUENCE [LARGE SCALE GENOMIC DNA]</scope>
    <source>
        <strain evidence="5">N10</strain>
        <strain evidence="4">R25</strain>
        <strain evidence="6">R35</strain>
        <strain evidence="3">R7</strain>
        <strain evidence="1">R8</strain>
    </source>
</reference>
<evidence type="ECO:0000313" key="5">
    <source>
        <dbReference type="EMBL" id="AXB49736.1"/>
    </source>
</evidence>
<evidence type="ECO:0000313" key="3">
    <source>
        <dbReference type="EMBL" id="AXB49390.1"/>
    </source>
</evidence>
<organismHost>
    <name type="scientific">Ornithodoros moubata</name>
    <name type="common">Soft tick</name>
    <name type="synonym">Argasid tick</name>
    <dbReference type="NCBI Taxonomy" id="6938"/>
</organismHost>
<organism evidence="5">
    <name type="scientific">African swine fever virus</name>
    <name type="common">ASFV</name>
    <dbReference type="NCBI Taxonomy" id="10497"/>
    <lineage>
        <taxon>Viruses</taxon>
        <taxon>Varidnaviria</taxon>
        <taxon>Bamfordvirae</taxon>
        <taxon>Nucleocytoviricota</taxon>
        <taxon>Pokkesviricetes</taxon>
        <taxon>Asfuvirales</taxon>
        <taxon>Asfarviridae</taxon>
        <taxon>Asfivirus</taxon>
        <taxon>Asfivirus haemorrhagiae</taxon>
    </lineage>
</organism>
<dbReference type="EMBL" id="MH025917">
    <property type="protein sequence ID" value="AXB49390.1"/>
    <property type="molecule type" value="Genomic_DNA"/>
</dbReference>
<gene>
    <name evidence="5" type="primary">01990-1R</name>
    <name evidence="2" type="synonym">01990-1L</name>
</gene>
<dbReference type="Proteomes" id="UP000267661">
    <property type="component" value="Segment"/>
</dbReference>
<organismHost>
    <name type="scientific">Ornithodoros</name>
    <name type="common">relapsing fever ticks</name>
    <dbReference type="NCBI Taxonomy" id="6937"/>
</organismHost>
<accession>A0A2Z5DG77</accession>
<organismHost>
    <name type="scientific">Phacochoerus aethiopicus</name>
    <name type="common">Warthog</name>
    <dbReference type="NCBI Taxonomy" id="85517"/>
</organismHost>
<dbReference type="Proteomes" id="UP000282153">
    <property type="component" value="Segment"/>
</dbReference>
<organismHost>
    <name type="scientific">Potamochoerus larvatus</name>
    <name type="common">Bushpig</name>
    <dbReference type="NCBI Taxonomy" id="273792"/>
</organismHost>
<dbReference type="Proteomes" id="UP000276891">
    <property type="component" value="Segment"/>
</dbReference>
<evidence type="ECO:0000313" key="6">
    <source>
        <dbReference type="EMBL" id="AXB49907.1"/>
    </source>
</evidence>
<dbReference type="EMBL" id="MH025920">
    <property type="protein sequence ID" value="AXB50079.1"/>
    <property type="molecule type" value="Genomic_DNA"/>
</dbReference>
<sequence length="51" mass="5839">MNIYLTWFLCILVGNLILAIVYCMIDEVCDNIHIIRNVAAPPPPEIPPPRY</sequence>
<evidence type="ECO:0000313" key="2">
    <source>
        <dbReference type="EMBL" id="AXB49389.1"/>
    </source>
</evidence>
<dbReference type="EMBL" id="MH025918">
    <property type="protein sequence ID" value="AXB49564.1"/>
    <property type="molecule type" value="Genomic_DNA"/>
</dbReference>
<dbReference type="EMBL" id="MH025916">
    <property type="protein sequence ID" value="AXB49217.1"/>
    <property type="molecule type" value="Genomic_DNA"/>
</dbReference>
<dbReference type="EMBL" id="MH025918">
    <property type="protein sequence ID" value="AXB49735.1"/>
    <property type="molecule type" value="Genomic_DNA"/>
</dbReference>
<dbReference type="Proteomes" id="UP000273742">
    <property type="component" value="Segment"/>
</dbReference>
<dbReference type="EMBL" id="MH025917">
    <property type="protein sequence ID" value="AXB49563.1"/>
    <property type="molecule type" value="Genomic_DNA"/>
</dbReference>
<dbReference type="EMBL" id="MH025920">
    <property type="protein sequence ID" value="AXB49907.1"/>
    <property type="molecule type" value="Genomic_DNA"/>
</dbReference>
<dbReference type="Proteomes" id="UP000275389">
    <property type="component" value="Segment"/>
</dbReference>
<name>A0A2Z5DG77_ASF</name>
<dbReference type="EMBL" id="MH025916">
    <property type="protein sequence ID" value="AXB49389.1"/>
    <property type="molecule type" value="Genomic_DNA"/>
</dbReference>
<proteinExistence type="predicted"/>
<dbReference type="EMBL" id="MH025919">
    <property type="protein sequence ID" value="AXB49906.1"/>
    <property type="molecule type" value="Genomic_DNA"/>
</dbReference>
<dbReference type="EMBL" id="MH025919">
    <property type="protein sequence ID" value="AXB49736.1"/>
    <property type="molecule type" value="Genomic_DNA"/>
</dbReference>
<evidence type="ECO:0000313" key="4">
    <source>
        <dbReference type="EMBL" id="AXB49564.1"/>
    </source>
</evidence>
<organismHost>
    <name type="scientific">Phacochoerus africanus</name>
    <name type="common">Warthog</name>
    <dbReference type="NCBI Taxonomy" id="41426"/>
</organismHost>
<reference evidence="5" key="1">
    <citation type="submission" date="2018-03" db="EMBL/GenBank/DDBJ databases">
        <authorList>
            <person name="Keele B.F."/>
        </authorList>
    </citation>
    <scope>NUCLEOTIDE SEQUENCE</scope>
    <source>
        <strain evidence="5">N10</strain>
        <strain evidence="4">R25</strain>
        <strain evidence="6">R35</strain>
        <strain evidence="3">R7</strain>
        <strain evidence="1">R8</strain>
    </source>
</reference>
<protein>
    <submittedName>
        <fullName evidence="2">p01990-1L</fullName>
    </submittedName>
    <submittedName>
        <fullName evidence="5">p01990-1R</fullName>
    </submittedName>
</protein>
<organismHost>
    <name type="scientific">Sus scrofa</name>
    <name type="common">Pig</name>
    <dbReference type="NCBI Taxonomy" id="9823"/>
</organismHost>
<evidence type="ECO:0000313" key="1">
    <source>
        <dbReference type="EMBL" id="AXB49217.1"/>
    </source>
</evidence>